<keyword evidence="5" id="KW-1185">Reference proteome</keyword>
<dbReference type="EMBL" id="CP152276">
    <property type="protein sequence ID" value="XAE40972.1"/>
    <property type="molecule type" value="Genomic_DNA"/>
</dbReference>
<evidence type="ECO:0000313" key="4">
    <source>
        <dbReference type="Proteomes" id="UP000534870"/>
    </source>
</evidence>
<dbReference type="AlphaFoldDB" id="A0A7Y7IZG4"/>
<dbReference type="RefSeq" id="WP_176641530.1">
    <property type="nucleotide sequence ID" value="NZ_CP152276.1"/>
</dbReference>
<reference evidence="3 5" key="2">
    <citation type="submission" date="2024-04" db="EMBL/GenBank/DDBJ databases">
        <title>Complete genome sequence of Nguyenibacter vanlangesis HBCM-1154, a strain capable of nitrogen fixation, IAA production, and phosphorus solubilization isolated from sugarcane soil.</title>
        <authorList>
            <person name="MY HANH P."/>
        </authorList>
    </citation>
    <scope>NUCLEOTIDE SEQUENCE [LARGE SCALE GENOMIC DNA]</scope>
    <source>
        <strain evidence="3 5">HBCM 1154</strain>
    </source>
</reference>
<evidence type="ECO:0000313" key="5">
    <source>
        <dbReference type="Proteomes" id="UP001449795"/>
    </source>
</evidence>
<gene>
    <name evidence="3" type="ORF">AAC691_11535</name>
    <name evidence="2" type="ORF">HUK84_18440</name>
</gene>
<reference evidence="2 4" key="1">
    <citation type="submission" date="2020-06" db="EMBL/GenBank/DDBJ databases">
        <title>Description of novel acetic acid bacteria.</title>
        <authorList>
            <person name="Sombolestani A."/>
        </authorList>
    </citation>
    <scope>NUCLEOTIDE SEQUENCE [LARGE SCALE GENOMIC DNA]</scope>
    <source>
        <strain evidence="2 4">LMG 31431</strain>
    </source>
</reference>
<accession>A0A7Y7IZG4</accession>
<evidence type="ECO:0000256" key="1">
    <source>
        <dbReference type="SAM" id="MobiDB-lite"/>
    </source>
</evidence>
<organism evidence="2 4">
    <name type="scientific">Nguyenibacter vanlangensis</name>
    <dbReference type="NCBI Taxonomy" id="1216886"/>
    <lineage>
        <taxon>Bacteria</taxon>
        <taxon>Pseudomonadati</taxon>
        <taxon>Pseudomonadota</taxon>
        <taxon>Alphaproteobacteria</taxon>
        <taxon>Acetobacterales</taxon>
        <taxon>Acetobacteraceae</taxon>
        <taxon>Nguyenibacter</taxon>
    </lineage>
</organism>
<dbReference type="Proteomes" id="UP000534870">
    <property type="component" value="Unassembled WGS sequence"/>
</dbReference>
<feature type="region of interest" description="Disordered" evidence="1">
    <location>
        <begin position="36"/>
        <end position="55"/>
    </location>
</feature>
<sequence length="55" mass="6265">MNAAFFDHWVRMTLHRKFDAVACEPVPDCLLHCLERGDPEREGPERRDEIGLGGA</sequence>
<dbReference type="Proteomes" id="UP001449795">
    <property type="component" value="Chromosome"/>
</dbReference>
<proteinExistence type="predicted"/>
<name>A0A7Y7IZG4_9PROT</name>
<protein>
    <submittedName>
        <fullName evidence="2">Uncharacterized protein</fullName>
    </submittedName>
</protein>
<evidence type="ECO:0000313" key="3">
    <source>
        <dbReference type="EMBL" id="XAE40972.1"/>
    </source>
</evidence>
<dbReference type="EMBL" id="JABXXP010000725">
    <property type="protein sequence ID" value="NVN13085.1"/>
    <property type="molecule type" value="Genomic_DNA"/>
</dbReference>
<evidence type="ECO:0000313" key="2">
    <source>
        <dbReference type="EMBL" id="NVN13085.1"/>
    </source>
</evidence>